<dbReference type="RefSeq" id="WP_089678385.1">
    <property type="nucleotide sequence ID" value="NZ_FNIV01000005.1"/>
</dbReference>
<protein>
    <submittedName>
        <fullName evidence="2">Phage terminase, small subunit, putative, P27 family</fullName>
    </submittedName>
</protein>
<dbReference type="InterPro" id="IPR006448">
    <property type="entry name" value="Phage_term_ssu_P27"/>
</dbReference>
<dbReference type="Pfam" id="PF05119">
    <property type="entry name" value="Terminase_4"/>
    <property type="match status" value="1"/>
</dbReference>
<feature type="region of interest" description="Disordered" evidence="1">
    <location>
        <begin position="1"/>
        <end position="47"/>
    </location>
</feature>
<proteinExistence type="predicted"/>
<dbReference type="NCBIfam" id="TIGR01558">
    <property type="entry name" value="sm_term_P27"/>
    <property type="match status" value="1"/>
</dbReference>
<name>A0A1H0IDC3_9GAMM</name>
<evidence type="ECO:0000256" key="1">
    <source>
        <dbReference type="SAM" id="MobiDB-lite"/>
    </source>
</evidence>
<dbReference type="AlphaFoldDB" id="A0A1H0IDC3"/>
<reference evidence="3" key="1">
    <citation type="submission" date="2016-10" db="EMBL/GenBank/DDBJ databases">
        <authorList>
            <person name="Varghese N."/>
            <person name="Submissions S."/>
        </authorList>
    </citation>
    <scope>NUCLEOTIDE SEQUENCE [LARGE SCALE GENOMIC DNA]</scope>
    <source>
        <strain evidence="3">CGMCC 1.6444</strain>
    </source>
</reference>
<keyword evidence="3" id="KW-1185">Reference proteome</keyword>
<organism evidence="2 3">
    <name type="scientific">Halomonas shengliensis</name>
    <dbReference type="NCBI Taxonomy" id="419597"/>
    <lineage>
        <taxon>Bacteria</taxon>
        <taxon>Pseudomonadati</taxon>
        <taxon>Pseudomonadota</taxon>
        <taxon>Gammaproteobacteria</taxon>
        <taxon>Oceanospirillales</taxon>
        <taxon>Halomonadaceae</taxon>
        <taxon>Halomonas</taxon>
    </lineage>
</organism>
<accession>A0A1H0IDC3</accession>
<dbReference type="EMBL" id="FNIV01000005">
    <property type="protein sequence ID" value="SDO29469.1"/>
    <property type="molecule type" value="Genomic_DNA"/>
</dbReference>
<evidence type="ECO:0000313" key="2">
    <source>
        <dbReference type="EMBL" id="SDO29469.1"/>
    </source>
</evidence>
<sequence>MAGTSKSGRKPKPTHLKAVQGNAGKRKVNEDEPQGEELTEAPAPPEWMDPIGQAAWRELAPWLVKVKILTGSDLHVLETYCEAYATWRAAVEEVARTGLTVETAMGGISKNPALTAKNEAHRQMTVSGSALGLTPADRARLAVPGAKDAENPFKNLLGGKKR</sequence>
<dbReference type="Proteomes" id="UP000199075">
    <property type="component" value="Unassembled WGS sequence"/>
</dbReference>
<gene>
    <name evidence="2" type="ORF">SAMN04487957_10579</name>
</gene>
<dbReference type="STRING" id="419597.SAMN04487957_10579"/>
<evidence type="ECO:0000313" key="3">
    <source>
        <dbReference type="Proteomes" id="UP000199075"/>
    </source>
</evidence>
<dbReference type="OrthoDB" id="9098057at2"/>